<dbReference type="SUPFAM" id="SSF48695">
    <property type="entry name" value="Multiheme cytochromes"/>
    <property type="match status" value="1"/>
</dbReference>
<reference evidence="2" key="1">
    <citation type="submission" date="2021-03" db="EMBL/GenBank/DDBJ databases">
        <title>Antimicrobial resistance genes in bacteria isolated from Japanese honey, and their potential for conferring macrolide and lincosamide resistance in the American foulbrood pathogen Paenibacillus larvae.</title>
        <authorList>
            <person name="Okamoto M."/>
            <person name="Kumagai M."/>
            <person name="Kanamori H."/>
            <person name="Takamatsu D."/>
        </authorList>
    </citation>
    <scope>NUCLEOTIDE SEQUENCE</scope>
    <source>
        <strain evidence="2">J27TS8</strain>
    </source>
</reference>
<dbReference type="Proteomes" id="UP000682111">
    <property type="component" value="Unassembled WGS sequence"/>
</dbReference>
<comment type="caution">
    <text evidence="2">The sequence shown here is derived from an EMBL/GenBank/DDBJ whole genome shotgun (WGS) entry which is preliminary data.</text>
</comment>
<dbReference type="GO" id="GO:0009061">
    <property type="term" value="P:anaerobic respiration"/>
    <property type="evidence" value="ECO:0007669"/>
    <property type="project" value="InterPro"/>
</dbReference>
<dbReference type="InterPro" id="IPR036280">
    <property type="entry name" value="Multihaem_cyt_sf"/>
</dbReference>
<evidence type="ECO:0008006" key="4">
    <source>
        <dbReference type="Google" id="ProtNLM"/>
    </source>
</evidence>
<gene>
    <name evidence="2" type="ORF">J27TS8_10960</name>
</gene>
<sequence>MSKEYVYVLGFILIVGLAIGISKIGSTEQASEELGGEAVEIVVPQLNSEEREDSATMVLIGAPPMQPADHIDRWIPEQRHESCLTCHATPETTGAREIPEDHYYDNNINNPIFRDNCIQCHGQQNDTKSAFNSED</sequence>
<dbReference type="EMBL" id="BORC01000001">
    <property type="protein sequence ID" value="GIN61103.1"/>
    <property type="molecule type" value="Genomic_DNA"/>
</dbReference>
<organism evidence="2 3">
    <name type="scientific">Robertmurraya siralis</name>
    <dbReference type="NCBI Taxonomy" id="77777"/>
    <lineage>
        <taxon>Bacteria</taxon>
        <taxon>Bacillati</taxon>
        <taxon>Bacillota</taxon>
        <taxon>Bacilli</taxon>
        <taxon>Bacillales</taxon>
        <taxon>Bacillaceae</taxon>
        <taxon>Robertmurraya</taxon>
    </lineage>
</organism>
<accession>A0A919WG00</accession>
<evidence type="ECO:0000256" key="1">
    <source>
        <dbReference type="SAM" id="Phobius"/>
    </source>
</evidence>
<dbReference type="OrthoDB" id="2876168at2"/>
<dbReference type="Pfam" id="PF03892">
    <property type="entry name" value="NapB"/>
    <property type="match status" value="1"/>
</dbReference>
<feature type="transmembrane region" description="Helical" evidence="1">
    <location>
        <begin position="6"/>
        <end position="24"/>
    </location>
</feature>
<evidence type="ECO:0000313" key="3">
    <source>
        <dbReference type="Proteomes" id="UP000682111"/>
    </source>
</evidence>
<protein>
    <recommendedName>
        <fullName evidence="4">Periplasmic nitrate reductase, electron transfer subunit</fullName>
    </recommendedName>
</protein>
<name>A0A919WG00_9BACI</name>
<dbReference type="AlphaFoldDB" id="A0A919WG00"/>
<dbReference type="RefSeq" id="WP_095306204.1">
    <property type="nucleotide sequence ID" value="NZ_BORC01000001.1"/>
</dbReference>
<dbReference type="InterPro" id="IPR005591">
    <property type="entry name" value="NapB"/>
</dbReference>
<proteinExistence type="predicted"/>
<evidence type="ECO:0000313" key="2">
    <source>
        <dbReference type="EMBL" id="GIN61103.1"/>
    </source>
</evidence>
<keyword evidence="3" id="KW-1185">Reference proteome</keyword>
<keyword evidence="1" id="KW-0812">Transmembrane</keyword>
<keyword evidence="1" id="KW-0472">Membrane</keyword>
<keyword evidence="1" id="KW-1133">Transmembrane helix</keyword>
<dbReference type="Gene3D" id="3.90.10.10">
    <property type="entry name" value="Cytochrome C3"/>
    <property type="match status" value="1"/>
</dbReference>